<accession>A0A067K6I1</accession>
<dbReference type="PANTHER" id="PTHR34724:SF2">
    <property type="entry name" value="OS12G0596101 PROTEIN"/>
    <property type="match status" value="1"/>
</dbReference>
<organism evidence="2 3">
    <name type="scientific">Jatropha curcas</name>
    <name type="common">Barbados nut</name>
    <dbReference type="NCBI Taxonomy" id="180498"/>
    <lineage>
        <taxon>Eukaryota</taxon>
        <taxon>Viridiplantae</taxon>
        <taxon>Streptophyta</taxon>
        <taxon>Embryophyta</taxon>
        <taxon>Tracheophyta</taxon>
        <taxon>Spermatophyta</taxon>
        <taxon>Magnoliopsida</taxon>
        <taxon>eudicotyledons</taxon>
        <taxon>Gunneridae</taxon>
        <taxon>Pentapetalae</taxon>
        <taxon>rosids</taxon>
        <taxon>fabids</taxon>
        <taxon>Malpighiales</taxon>
        <taxon>Euphorbiaceae</taxon>
        <taxon>Crotonoideae</taxon>
        <taxon>Jatropheae</taxon>
        <taxon>Jatropha</taxon>
    </lineage>
</organism>
<evidence type="ECO:0000256" key="1">
    <source>
        <dbReference type="SAM" id="MobiDB-lite"/>
    </source>
</evidence>
<sequence length="81" mass="8744">MCFRVDCQKCGKYSWAGCGKHLAALYGSIEEGKHCMCRSWPGVRIPTRAEEAIAPQPSVASPTTTTAGIETSQDVGRQEVV</sequence>
<feature type="compositionally biased region" description="Polar residues" evidence="1">
    <location>
        <begin position="58"/>
        <end position="75"/>
    </location>
</feature>
<dbReference type="Proteomes" id="UP000027138">
    <property type="component" value="Unassembled WGS sequence"/>
</dbReference>
<dbReference type="OrthoDB" id="88410at2759"/>
<protein>
    <submittedName>
        <fullName evidence="2">Uncharacterized protein</fullName>
    </submittedName>
</protein>
<evidence type="ECO:0000313" key="3">
    <source>
        <dbReference type="Proteomes" id="UP000027138"/>
    </source>
</evidence>
<name>A0A067K6I1_JATCU</name>
<evidence type="ECO:0000313" key="2">
    <source>
        <dbReference type="EMBL" id="KDP31836.1"/>
    </source>
</evidence>
<gene>
    <name evidence="2" type="ORF">JCGZ_12297</name>
</gene>
<keyword evidence="3" id="KW-1185">Reference proteome</keyword>
<dbReference type="PANTHER" id="PTHR34724">
    <property type="entry name" value="OS12G0596101 PROTEIN"/>
    <property type="match status" value="1"/>
</dbReference>
<dbReference type="AlphaFoldDB" id="A0A067K6I1"/>
<dbReference type="EMBL" id="KK914593">
    <property type="protein sequence ID" value="KDP31836.1"/>
    <property type="molecule type" value="Genomic_DNA"/>
</dbReference>
<proteinExistence type="predicted"/>
<reference evidence="2 3" key="1">
    <citation type="journal article" date="2014" name="PLoS ONE">
        <title>Global Analysis of Gene Expression Profiles in Physic Nut (Jatropha curcas L.) Seedlings Exposed to Salt Stress.</title>
        <authorList>
            <person name="Zhang L."/>
            <person name="Zhang C."/>
            <person name="Wu P."/>
            <person name="Chen Y."/>
            <person name="Li M."/>
            <person name="Jiang H."/>
            <person name="Wu G."/>
        </authorList>
    </citation>
    <scope>NUCLEOTIDE SEQUENCE [LARGE SCALE GENOMIC DNA]</scope>
    <source>
        <strain evidence="3">cv. GZQX0401</strain>
        <tissue evidence="2">Young leaves</tissue>
    </source>
</reference>
<feature type="region of interest" description="Disordered" evidence="1">
    <location>
        <begin position="53"/>
        <end position="81"/>
    </location>
</feature>